<dbReference type="AlphaFoldDB" id="A0A7R8Z2F5"/>
<dbReference type="OrthoDB" id="10254730at2759"/>
<accession>A0A7R8Z2F5</accession>
<evidence type="ECO:0000313" key="9">
    <source>
        <dbReference type="EMBL" id="CAD7092928.1"/>
    </source>
</evidence>
<evidence type="ECO:0000256" key="6">
    <source>
        <dbReference type="PIRNR" id="PIRNR000799"/>
    </source>
</evidence>
<feature type="domain" description="DNA polymerase epsilon subunit B N-terminal" evidence="8">
    <location>
        <begin position="6"/>
        <end position="74"/>
    </location>
</feature>
<comment type="function">
    <text evidence="6">Participates in DNA repair and in chromosomal DNA replication.</text>
</comment>
<keyword evidence="5 6" id="KW-0539">Nucleus</keyword>
<dbReference type="FunCoup" id="A0A7R8Z2F5">
    <property type="interactions" value="817"/>
</dbReference>
<evidence type="ECO:0000259" key="7">
    <source>
        <dbReference type="Pfam" id="PF04042"/>
    </source>
</evidence>
<keyword evidence="10" id="KW-1185">Reference proteome</keyword>
<evidence type="ECO:0000256" key="2">
    <source>
        <dbReference type="ARBA" id="ARBA00009560"/>
    </source>
</evidence>
<dbReference type="Proteomes" id="UP000594454">
    <property type="component" value="Chromosome 6"/>
</dbReference>
<name>A0A7R8Z2F5_HERIL</name>
<evidence type="ECO:0000256" key="4">
    <source>
        <dbReference type="ARBA" id="ARBA00023125"/>
    </source>
</evidence>
<sequence>MDEIGALKKRIFTAFKLSGFAIRSDPCLFLANELLSFDPEEREKWITLITENIQTQKLNSINVEQHHIETAINDINRVGLDSGETVFSLINAFDVPRFEYCKQRKKFVPYTGTTEFLPTAEKKTKYLKDRYTLLFQKTIRHELFSPAIECTTAKFKKFKLYTVETLLSTSKVTEAVVLGLLTQLTEGKFYIEDPTGAVPLDLSNARYHSGFFCEGCFVLAEGKYQDGVLQVAGLGFPPPEPAQSSRAFFGTQNSWGGDSKNLLKYSQRLLEIERANTEATIVFLSDVRLDNPLVMEKLKLLFLGYDDCPPIAIVLMGPFAKPDNNLYKLKQLFQDLGELANTCDRLKKQTDLILVPAAEDPAAPNILPRAPIPEALVGGLKQKWPRTKLATNPCRLQYCTQQIAICRADLVTKLCRNTYHFPDVEHLEDHFARTLICQGHLAPVSPIVLPIFWDYDSAMSLYPLPDLVVIGDPSQPFCTTQHECTILNTGSFIKSKFSFKVYVPSTKSVEDSEIPDDMEA</sequence>
<dbReference type="Gene3D" id="1.10.8.60">
    <property type="match status" value="1"/>
</dbReference>
<dbReference type="GO" id="GO:0042276">
    <property type="term" value="P:error-prone translesion synthesis"/>
    <property type="evidence" value="ECO:0007669"/>
    <property type="project" value="TreeGrafter"/>
</dbReference>
<dbReference type="GO" id="GO:0008622">
    <property type="term" value="C:epsilon DNA polymerase complex"/>
    <property type="evidence" value="ECO:0007669"/>
    <property type="project" value="UniProtKB-UniRule"/>
</dbReference>
<reference evidence="9 10" key="1">
    <citation type="submission" date="2020-11" db="EMBL/GenBank/DDBJ databases">
        <authorList>
            <person name="Wallbank WR R."/>
            <person name="Pardo Diaz C."/>
            <person name="Kozak K."/>
            <person name="Martin S."/>
            <person name="Jiggins C."/>
            <person name="Moest M."/>
            <person name="Warren A I."/>
            <person name="Generalovic N T."/>
            <person name="Byers J.R.P. K."/>
            <person name="Montejo-Kovacevich G."/>
            <person name="Yen C E."/>
        </authorList>
    </citation>
    <scope>NUCLEOTIDE SEQUENCE [LARGE SCALE GENOMIC DNA]</scope>
</reference>
<dbReference type="PANTHER" id="PTHR12708">
    <property type="entry name" value="DNA POLYMERASE EPSILON SUBUNIT B"/>
    <property type="match status" value="1"/>
</dbReference>
<protein>
    <recommendedName>
        <fullName evidence="6">DNA polymerase epsilon subunit</fullName>
    </recommendedName>
    <alternativeName>
        <fullName evidence="6">DNA polymerase II subunit 2</fullName>
    </alternativeName>
</protein>
<dbReference type="InterPro" id="IPR007185">
    <property type="entry name" value="DNA_pol_a/d/e_bsu"/>
</dbReference>
<keyword evidence="3 6" id="KW-0235">DNA replication</keyword>
<evidence type="ECO:0000256" key="3">
    <source>
        <dbReference type="ARBA" id="ARBA00022705"/>
    </source>
</evidence>
<gene>
    <name evidence="9" type="ORF">HERILL_LOCUS15254</name>
</gene>
<comment type="subcellular location">
    <subcellularLocation>
        <location evidence="1 6">Nucleus</location>
    </subcellularLocation>
</comment>
<dbReference type="GO" id="GO:0003677">
    <property type="term" value="F:DNA binding"/>
    <property type="evidence" value="ECO:0007669"/>
    <property type="project" value="UniProtKB-UniRule"/>
</dbReference>
<dbReference type="GO" id="GO:0006261">
    <property type="term" value="P:DNA-templated DNA replication"/>
    <property type="evidence" value="ECO:0007669"/>
    <property type="project" value="InterPro"/>
</dbReference>
<dbReference type="Pfam" id="PF04042">
    <property type="entry name" value="DNA_pol_E_B"/>
    <property type="match status" value="1"/>
</dbReference>
<evidence type="ECO:0000256" key="1">
    <source>
        <dbReference type="ARBA" id="ARBA00004123"/>
    </source>
</evidence>
<feature type="domain" description="DNA polymerase alpha/delta/epsilon subunit B" evidence="7">
    <location>
        <begin position="281"/>
        <end position="479"/>
    </location>
</feature>
<evidence type="ECO:0000313" key="10">
    <source>
        <dbReference type="Proteomes" id="UP000594454"/>
    </source>
</evidence>
<dbReference type="Gene3D" id="3.60.21.60">
    <property type="match status" value="1"/>
</dbReference>
<dbReference type="EMBL" id="LR899014">
    <property type="protein sequence ID" value="CAD7092928.1"/>
    <property type="molecule type" value="Genomic_DNA"/>
</dbReference>
<comment type="similarity">
    <text evidence="2 6">Belongs to the DNA polymerase epsilon subunit B family.</text>
</comment>
<dbReference type="Pfam" id="PF12213">
    <property type="entry name" value="Dpoe2NT"/>
    <property type="match status" value="1"/>
</dbReference>
<dbReference type="PANTHER" id="PTHR12708:SF0">
    <property type="entry name" value="DNA POLYMERASE EPSILON SUBUNIT 2"/>
    <property type="match status" value="1"/>
</dbReference>
<dbReference type="InterPro" id="IPR024639">
    <property type="entry name" value="DNA_pol_e_bsu_N"/>
</dbReference>
<evidence type="ECO:0000259" key="8">
    <source>
        <dbReference type="Pfam" id="PF12213"/>
    </source>
</evidence>
<dbReference type="PIRSF" id="PIRSF000799">
    <property type="entry name" value="DNA_pol_eps_2"/>
    <property type="match status" value="1"/>
</dbReference>
<dbReference type="OMA" id="FFCEGCF"/>
<proteinExistence type="inferred from homology"/>
<organism evidence="9 10">
    <name type="scientific">Hermetia illucens</name>
    <name type="common">Black soldier fly</name>
    <dbReference type="NCBI Taxonomy" id="343691"/>
    <lineage>
        <taxon>Eukaryota</taxon>
        <taxon>Metazoa</taxon>
        <taxon>Ecdysozoa</taxon>
        <taxon>Arthropoda</taxon>
        <taxon>Hexapoda</taxon>
        <taxon>Insecta</taxon>
        <taxon>Pterygota</taxon>
        <taxon>Neoptera</taxon>
        <taxon>Endopterygota</taxon>
        <taxon>Diptera</taxon>
        <taxon>Brachycera</taxon>
        <taxon>Stratiomyomorpha</taxon>
        <taxon>Stratiomyidae</taxon>
        <taxon>Hermetiinae</taxon>
        <taxon>Hermetia</taxon>
    </lineage>
</organism>
<keyword evidence="4 6" id="KW-0238">DNA-binding</keyword>
<evidence type="ECO:0000256" key="5">
    <source>
        <dbReference type="ARBA" id="ARBA00023242"/>
    </source>
</evidence>
<dbReference type="InterPro" id="IPR016266">
    <property type="entry name" value="POLE2"/>
</dbReference>
<dbReference type="InParanoid" id="A0A7R8Z2F5"/>